<gene>
    <name evidence="2" type="ORF">SAMN04488242_1369</name>
</gene>
<evidence type="ECO:0000313" key="3">
    <source>
        <dbReference type="Proteomes" id="UP000199475"/>
    </source>
</evidence>
<name>A0A1G9JP47_9ACTN</name>
<organism evidence="2 3">
    <name type="scientific">Tessaracoccus oleiagri</name>
    <dbReference type="NCBI Taxonomy" id="686624"/>
    <lineage>
        <taxon>Bacteria</taxon>
        <taxon>Bacillati</taxon>
        <taxon>Actinomycetota</taxon>
        <taxon>Actinomycetes</taxon>
        <taxon>Propionibacteriales</taxon>
        <taxon>Propionibacteriaceae</taxon>
        <taxon>Tessaracoccus</taxon>
    </lineage>
</organism>
<feature type="domain" description="Serine aminopeptidase S33" evidence="1">
    <location>
        <begin position="26"/>
        <end position="243"/>
    </location>
</feature>
<dbReference type="RefSeq" id="WP_093250259.1">
    <property type="nucleotide sequence ID" value="NZ_FNGP01000002.1"/>
</dbReference>
<dbReference type="PANTHER" id="PTHR43194">
    <property type="entry name" value="HYDROLASE ALPHA/BETA FOLD FAMILY"/>
    <property type="match status" value="1"/>
</dbReference>
<dbReference type="Proteomes" id="UP000199475">
    <property type="component" value="Unassembled WGS sequence"/>
</dbReference>
<dbReference type="InterPro" id="IPR050228">
    <property type="entry name" value="Carboxylesterase_BioH"/>
</dbReference>
<dbReference type="SUPFAM" id="SSF53474">
    <property type="entry name" value="alpha/beta-Hydrolases"/>
    <property type="match status" value="1"/>
</dbReference>
<dbReference type="STRING" id="686624.SAMN04488242_1369"/>
<dbReference type="AlphaFoldDB" id="A0A1G9JP47"/>
<dbReference type="OrthoDB" id="9802489at2"/>
<dbReference type="Pfam" id="PF12146">
    <property type="entry name" value="Hydrolase_4"/>
    <property type="match status" value="1"/>
</dbReference>
<dbReference type="EMBL" id="FNGP01000002">
    <property type="protein sequence ID" value="SDL39086.1"/>
    <property type="molecule type" value="Genomic_DNA"/>
</dbReference>
<dbReference type="Gene3D" id="3.40.50.1820">
    <property type="entry name" value="alpha/beta hydrolase"/>
    <property type="match status" value="1"/>
</dbReference>
<evidence type="ECO:0000259" key="1">
    <source>
        <dbReference type="Pfam" id="PF12146"/>
    </source>
</evidence>
<keyword evidence="3" id="KW-1185">Reference proteome</keyword>
<evidence type="ECO:0000313" key="2">
    <source>
        <dbReference type="EMBL" id="SDL39086.1"/>
    </source>
</evidence>
<protein>
    <submittedName>
        <fullName evidence="2">3-oxoadipate enol-lactonase</fullName>
    </submittedName>
</protein>
<reference evidence="2 3" key="1">
    <citation type="submission" date="2016-10" db="EMBL/GenBank/DDBJ databases">
        <authorList>
            <person name="de Groot N.N."/>
        </authorList>
    </citation>
    <scope>NUCLEOTIDE SEQUENCE [LARGE SCALE GENOMIC DNA]</scope>
    <source>
        <strain evidence="2 3">CGMCC 1.9159</strain>
    </source>
</reference>
<dbReference type="InterPro" id="IPR022742">
    <property type="entry name" value="Hydrolase_4"/>
</dbReference>
<accession>A0A1G9JP47</accession>
<sequence length="279" mass="30185">MELTWHLYNPEVDAKRILVLSGSLGGDTAHQWGQVAGHLAKDALIVYAYLPGQGVAPDWDDEVEPSMEGLADRLADVAKAVRQQRADLPTYYAGLSLSGALGLYLARDHSDTFDGVVVVSSAATVGTKEGWLERAERVEANGTVSLVEETRMRWFTPDFIAAEPGKVAAIMEGLAASDDHSYAQLCRALSEHDIRGDLDKILTPMLLVVGDKDKSTPMADVELVATSAPNADLRIVHDVAHQVTVSAPGTVADLVRGFIRRVEQPRWSVYDITDGNPVV</sequence>
<proteinExistence type="predicted"/>
<dbReference type="InterPro" id="IPR029058">
    <property type="entry name" value="AB_hydrolase_fold"/>
</dbReference>
<dbReference type="PANTHER" id="PTHR43194:SF5">
    <property type="entry name" value="PIMELOYL-[ACYL-CARRIER PROTEIN] METHYL ESTER ESTERASE"/>
    <property type="match status" value="1"/>
</dbReference>